<dbReference type="AlphaFoldDB" id="A0A3B0YXE9"/>
<dbReference type="InterPro" id="IPR012334">
    <property type="entry name" value="Pectin_lyas_fold"/>
</dbReference>
<keyword evidence="2" id="KW-0175">Coiled coil</keyword>
<dbReference type="InterPro" id="IPR051550">
    <property type="entry name" value="SCF-Subunits/Alg-Epimerases"/>
</dbReference>
<gene>
    <name evidence="5" type="ORF">MNBD_GAMMA12-827</name>
</gene>
<dbReference type="PANTHER" id="PTHR22990:SF15">
    <property type="entry name" value="F-BOX ONLY PROTEIN 10"/>
    <property type="match status" value="1"/>
</dbReference>
<evidence type="ECO:0000256" key="1">
    <source>
        <dbReference type="ARBA" id="ARBA00022737"/>
    </source>
</evidence>
<evidence type="ECO:0000256" key="2">
    <source>
        <dbReference type="SAM" id="Coils"/>
    </source>
</evidence>
<keyword evidence="1" id="KW-0677">Repeat</keyword>
<dbReference type="InterPro" id="IPR011050">
    <property type="entry name" value="Pectin_lyase_fold/virulence"/>
</dbReference>
<reference evidence="5" key="1">
    <citation type="submission" date="2018-06" db="EMBL/GenBank/DDBJ databases">
        <authorList>
            <person name="Zhirakovskaya E."/>
        </authorList>
    </citation>
    <scope>NUCLEOTIDE SEQUENCE</scope>
</reference>
<keyword evidence="3" id="KW-0812">Transmembrane</keyword>
<keyword evidence="3" id="KW-1133">Transmembrane helix</keyword>
<evidence type="ECO:0000313" key="5">
    <source>
        <dbReference type="EMBL" id="VAW80623.1"/>
    </source>
</evidence>
<evidence type="ECO:0000256" key="3">
    <source>
        <dbReference type="SAM" id="Phobius"/>
    </source>
</evidence>
<dbReference type="InterPro" id="IPR039448">
    <property type="entry name" value="Beta_helix"/>
</dbReference>
<sequence length="1208" mass="131693">MQIVPNNRGSVKSVAQPTLRVVPLITLFVIALTVLFHASANAKVYKPRPEVNLSDLSVRLKTGDVVKLGPHRYYGQLLVEKKSISVHGAANGKTTLYDPAIQTLVFVGAGGSIELTNVRFKLGGRSQTAMHIKGGKAVVRSCVIKRSKKQPIYVENGELEVHQCRFSDIGEEVISANGTSKVLIQGSTFTNIKSKAVVIQSNSQATIRKSSFSNIGSIAVLALEKSKVYVVSSEFSDIKNTAMQAEQDSEVSVALSSFSNISNFGLIAVKQSIVRVKNSKFKNCKGIAVVGNKATEISVADSRFNNVEQIVFVGKQGTHVSVSGNRINNAAKTKTAIAVESADSVLISKNLLLNVGEGISVNGSGGNSLVVENNTVVNSARSALSFSVAAGAQRASVLSNRFINSRKSAVLLGNKANVNFSKNIVLARTTVAVYVRNNASIQFSDNVVYGVDKSILFHSSASPESRLSRNMLISIILKSARHAEIIPDSQFSYLTANAENKRILTADINKLLQTADTVNTFADIARVNSDIQNLQSRIANLKSQVGQLSSLTVKATDVAGREFVPSYTVYNVYNAIVSRHTANNPVAAVPPGDYYIKSDIGDRAKKEITLVAGQSGKITITAPKYRVLGLMNFDAKKGWTTSWVPFLFHRTSQLRSNFTTQQYHWASRRSNTTVTDLVAALDQVRAKLPNLRSEYSRIASQYKKSSTGSAKKKLARWDNAISWAHNVLAVAGTEVDAKQLVNLATRVPELRVKRLALAAYIEKRLGILGKASIVAALKSTNASTQVNAALLLRHFGRAEGDVVLARTVAAAINSKVTANSATVLLSVNKPEILAAMRQVVQAFVKQRQAVELAKSGKVTYPKHLWNAAATASIYLYTWGNSDDAQLAAKLTYRKSQLIALARLVSDPRALADFYLGFRGSNKIIYDPHWVAKLCEGLNYLPSSSLSQFDSYFEGLLVKAATSNRISKKSRLIDISLARAQYNVAKSACRANTVTASLVYKQKTALLANTPWIEKSWLFNKNARQLKQGNPFAAVALDHAAHGILVGSLSTVRNNEKLRYPDLFLAYHNIATRHCQSDRCAFVMNHNKAPKGALSGILHLRSVKPTSRGLTVNFTLDLAAYHANASATTAGTPVSFGKYMAFGGRDLVAEVYVKNAGRKIRLRKVAKGSILKYSMSSAKFNVNNAYLYIRVRLFNEWREFGFPLFLYRR</sequence>
<dbReference type="InterPro" id="IPR006626">
    <property type="entry name" value="PbH1"/>
</dbReference>
<dbReference type="EMBL" id="UOFL01000202">
    <property type="protein sequence ID" value="VAW80623.1"/>
    <property type="molecule type" value="Genomic_DNA"/>
</dbReference>
<name>A0A3B0YXE9_9ZZZZ</name>
<dbReference type="Pfam" id="PF13229">
    <property type="entry name" value="Beta_helix"/>
    <property type="match status" value="1"/>
</dbReference>
<proteinExistence type="predicted"/>
<dbReference type="GO" id="GO:0006511">
    <property type="term" value="P:ubiquitin-dependent protein catabolic process"/>
    <property type="evidence" value="ECO:0007669"/>
    <property type="project" value="TreeGrafter"/>
</dbReference>
<feature type="transmembrane region" description="Helical" evidence="3">
    <location>
        <begin position="21"/>
        <end position="40"/>
    </location>
</feature>
<organism evidence="5">
    <name type="scientific">hydrothermal vent metagenome</name>
    <dbReference type="NCBI Taxonomy" id="652676"/>
    <lineage>
        <taxon>unclassified sequences</taxon>
        <taxon>metagenomes</taxon>
        <taxon>ecological metagenomes</taxon>
    </lineage>
</organism>
<dbReference type="Gene3D" id="2.160.20.10">
    <property type="entry name" value="Single-stranded right-handed beta-helix, Pectin lyase-like"/>
    <property type="match status" value="1"/>
</dbReference>
<dbReference type="GO" id="GO:0042981">
    <property type="term" value="P:regulation of apoptotic process"/>
    <property type="evidence" value="ECO:0007669"/>
    <property type="project" value="TreeGrafter"/>
</dbReference>
<keyword evidence="3" id="KW-0472">Membrane</keyword>
<feature type="domain" description="Right handed beta helix" evidence="4">
    <location>
        <begin position="174"/>
        <end position="327"/>
    </location>
</feature>
<dbReference type="SMART" id="SM00710">
    <property type="entry name" value="PbH1"/>
    <property type="match status" value="8"/>
</dbReference>
<accession>A0A3B0YXE9</accession>
<dbReference type="SUPFAM" id="SSF51126">
    <property type="entry name" value="Pectin lyase-like"/>
    <property type="match status" value="2"/>
</dbReference>
<protein>
    <recommendedName>
        <fullName evidence="4">Right handed beta helix domain-containing protein</fullName>
    </recommendedName>
</protein>
<dbReference type="PANTHER" id="PTHR22990">
    <property type="entry name" value="F-BOX ONLY PROTEIN"/>
    <property type="match status" value="1"/>
</dbReference>
<evidence type="ECO:0000259" key="4">
    <source>
        <dbReference type="Pfam" id="PF13229"/>
    </source>
</evidence>
<feature type="coiled-coil region" evidence="2">
    <location>
        <begin position="524"/>
        <end position="551"/>
    </location>
</feature>